<gene>
    <name evidence="2" type="ORF">C8A01DRAFT_38269</name>
</gene>
<evidence type="ECO:0000313" key="3">
    <source>
        <dbReference type="Proteomes" id="UP001303115"/>
    </source>
</evidence>
<dbReference type="AlphaFoldDB" id="A0AAN6SPS4"/>
<keyword evidence="3" id="KW-1185">Reference proteome</keyword>
<protein>
    <submittedName>
        <fullName evidence="2">Uncharacterized protein</fullName>
    </submittedName>
</protein>
<comment type="caution">
    <text evidence="2">The sequence shown here is derived from an EMBL/GenBank/DDBJ whole genome shotgun (WGS) entry which is preliminary data.</text>
</comment>
<organism evidence="2 3">
    <name type="scientific">Parachaetomium inaequale</name>
    <dbReference type="NCBI Taxonomy" id="2588326"/>
    <lineage>
        <taxon>Eukaryota</taxon>
        <taxon>Fungi</taxon>
        <taxon>Dikarya</taxon>
        <taxon>Ascomycota</taxon>
        <taxon>Pezizomycotina</taxon>
        <taxon>Sordariomycetes</taxon>
        <taxon>Sordariomycetidae</taxon>
        <taxon>Sordariales</taxon>
        <taxon>Chaetomiaceae</taxon>
        <taxon>Parachaetomium</taxon>
    </lineage>
</organism>
<proteinExistence type="predicted"/>
<reference evidence="3" key="1">
    <citation type="journal article" date="2023" name="Mol. Phylogenet. Evol.">
        <title>Genome-scale phylogeny and comparative genomics of the fungal order Sordariales.</title>
        <authorList>
            <person name="Hensen N."/>
            <person name="Bonometti L."/>
            <person name="Westerberg I."/>
            <person name="Brannstrom I.O."/>
            <person name="Guillou S."/>
            <person name="Cros-Aarteil S."/>
            <person name="Calhoun S."/>
            <person name="Haridas S."/>
            <person name="Kuo A."/>
            <person name="Mondo S."/>
            <person name="Pangilinan J."/>
            <person name="Riley R."/>
            <person name="LaButti K."/>
            <person name="Andreopoulos B."/>
            <person name="Lipzen A."/>
            <person name="Chen C."/>
            <person name="Yan M."/>
            <person name="Daum C."/>
            <person name="Ng V."/>
            <person name="Clum A."/>
            <person name="Steindorff A."/>
            <person name="Ohm R.A."/>
            <person name="Martin F."/>
            <person name="Silar P."/>
            <person name="Natvig D.O."/>
            <person name="Lalanne C."/>
            <person name="Gautier V."/>
            <person name="Ament-Velasquez S.L."/>
            <person name="Kruys A."/>
            <person name="Hutchinson M.I."/>
            <person name="Powell A.J."/>
            <person name="Barry K."/>
            <person name="Miller A.N."/>
            <person name="Grigoriev I.V."/>
            <person name="Debuchy R."/>
            <person name="Gladieux P."/>
            <person name="Hiltunen Thoren M."/>
            <person name="Johannesson H."/>
        </authorList>
    </citation>
    <scope>NUCLEOTIDE SEQUENCE [LARGE SCALE GENOMIC DNA]</scope>
    <source>
        <strain evidence="3">CBS 284.82</strain>
    </source>
</reference>
<sequence>MVSFTLVLTSATLAVLAAASPASRALKLRQDDCQGVRDAIASNNWPCNEVAPSSCEFCCAEWLNLAGAYGDPPCHEDHGDFECPAGSAGYHCGADPAK</sequence>
<name>A0AAN6SPS4_9PEZI</name>
<evidence type="ECO:0000256" key="1">
    <source>
        <dbReference type="SAM" id="SignalP"/>
    </source>
</evidence>
<accession>A0AAN6SPS4</accession>
<feature type="signal peptide" evidence="1">
    <location>
        <begin position="1"/>
        <end position="25"/>
    </location>
</feature>
<keyword evidence="1" id="KW-0732">Signal</keyword>
<dbReference type="EMBL" id="MU854450">
    <property type="protein sequence ID" value="KAK4035247.1"/>
    <property type="molecule type" value="Genomic_DNA"/>
</dbReference>
<feature type="chain" id="PRO_5042857961" evidence="1">
    <location>
        <begin position="26"/>
        <end position="98"/>
    </location>
</feature>
<evidence type="ECO:0000313" key="2">
    <source>
        <dbReference type="EMBL" id="KAK4035247.1"/>
    </source>
</evidence>
<dbReference type="Proteomes" id="UP001303115">
    <property type="component" value="Unassembled WGS sequence"/>
</dbReference>